<dbReference type="SMART" id="SM00064">
    <property type="entry name" value="FYVE"/>
    <property type="match status" value="1"/>
</dbReference>
<gene>
    <name evidence="7" type="ORF">CAPTEDRAFT_170331</name>
</gene>
<dbReference type="Gene3D" id="3.30.40.10">
    <property type="entry name" value="Zinc/RING finger domain, C3HC4 (zinc finger)"/>
    <property type="match status" value="1"/>
</dbReference>
<accession>R7VCR2</accession>
<evidence type="ECO:0000256" key="5">
    <source>
        <dbReference type="SAM" id="Coils"/>
    </source>
</evidence>
<dbReference type="InterPro" id="IPR013083">
    <property type="entry name" value="Znf_RING/FYVE/PHD"/>
</dbReference>
<evidence type="ECO:0000313" key="8">
    <source>
        <dbReference type="EnsemblMetazoa" id="CapteP170331"/>
    </source>
</evidence>
<evidence type="ECO:0000256" key="4">
    <source>
        <dbReference type="PROSITE-ProRule" id="PRU00091"/>
    </source>
</evidence>
<dbReference type="PANTHER" id="PTHR46753">
    <property type="entry name" value="FYVE AND COILED-COIL DOMAIN-CONTAINING PROTEIN 1"/>
    <property type="match status" value="1"/>
</dbReference>
<dbReference type="PANTHER" id="PTHR46753:SF2">
    <property type="entry name" value="FYVE AND COILED-COIL DOMAIN-CONTAINING PROTEIN 1"/>
    <property type="match status" value="1"/>
</dbReference>
<dbReference type="GO" id="GO:0005764">
    <property type="term" value="C:lysosome"/>
    <property type="evidence" value="ECO:0007669"/>
    <property type="project" value="TreeGrafter"/>
</dbReference>
<dbReference type="OMA" id="HTEESEY"/>
<evidence type="ECO:0000313" key="9">
    <source>
        <dbReference type="Proteomes" id="UP000014760"/>
    </source>
</evidence>
<dbReference type="OrthoDB" id="79871at2759"/>
<dbReference type="AlphaFoldDB" id="R7VCR2"/>
<keyword evidence="9" id="KW-1185">Reference proteome</keyword>
<dbReference type="InterPro" id="IPR017455">
    <property type="entry name" value="Znf_FYVE-rel"/>
</dbReference>
<keyword evidence="3" id="KW-0862">Zinc</keyword>
<reference evidence="8" key="3">
    <citation type="submission" date="2015-06" db="UniProtKB">
        <authorList>
            <consortium name="EnsemblMetazoa"/>
        </authorList>
    </citation>
    <scope>IDENTIFICATION</scope>
</reference>
<dbReference type="GO" id="GO:0072383">
    <property type="term" value="P:plus-end-directed vesicle transport along microtubule"/>
    <property type="evidence" value="ECO:0007669"/>
    <property type="project" value="TreeGrafter"/>
</dbReference>
<dbReference type="HOGENOM" id="CLU_085500_1_0_1"/>
<keyword evidence="2 4" id="KW-0863">Zinc-finger</keyword>
<keyword evidence="1" id="KW-0479">Metal-binding</keyword>
<organism evidence="7">
    <name type="scientific">Capitella teleta</name>
    <name type="common">Polychaete worm</name>
    <dbReference type="NCBI Taxonomy" id="283909"/>
    <lineage>
        <taxon>Eukaryota</taxon>
        <taxon>Metazoa</taxon>
        <taxon>Spiralia</taxon>
        <taxon>Lophotrochozoa</taxon>
        <taxon>Annelida</taxon>
        <taxon>Polychaeta</taxon>
        <taxon>Sedentaria</taxon>
        <taxon>Scolecida</taxon>
        <taxon>Capitellidae</taxon>
        <taxon>Capitella</taxon>
    </lineage>
</organism>
<dbReference type="FunFam" id="3.30.40.10:FF:000341">
    <property type="entry name" value="FYVE and coiled-coil domain containing 1"/>
    <property type="match status" value="1"/>
</dbReference>
<dbReference type="SUPFAM" id="SSF57903">
    <property type="entry name" value="FYVE/PHD zinc finger"/>
    <property type="match status" value="1"/>
</dbReference>
<dbReference type="InterPro" id="IPR000306">
    <property type="entry name" value="Znf_FYVE"/>
</dbReference>
<protein>
    <recommendedName>
        <fullName evidence="6">FYVE-type domain-containing protein</fullName>
    </recommendedName>
</protein>
<dbReference type="EMBL" id="AMQN01004321">
    <property type="status" value="NOT_ANNOTATED_CDS"/>
    <property type="molecule type" value="Genomic_DNA"/>
</dbReference>
<dbReference type="InterPro" id="IPR011011">
    <property type="entry name" value="Znf_FYVE_PHD"/>
</dbReference>
<dbReference type="Proteomes" id="UP000014760">
    <property type="component" value="Unassembled WGS sequence"/>
</dbReference>
<reference evidence="9" key="1">
    <citation type="submission" date="2012-12" db="EMBL/GenBank/DDBJ databases">
        <authorList>
            <person name="Hellsten U."/>
            <person name="Grimwood J."/>
            <person name="Chapman J.A."/>
            <person name="Shapiro H."/>
            <person name="Aerts A."/>
            <person name="Otillar R.P."/>
            <person name="Terry A.Y."/>
            <person name="Boore J.L."/>
            <person name="Simakov O."/>
            <person name="Marletaz F."/>
            <person name="Cho S.-J."/>
            <person name="Edsinger-Gonzales E."/>
            <person name="Havlak P."/>
            <person name="Kuo D.-H."/>
            <person name="Larsson T."/>
            <person name="Lv J."/>
            <person name="Arendt D."/>
            <person name="Savage R."/>
            <person name="Osoegawa K."/>
            <person name="de Jong P."/>
            <person name="Lindberg D.R."/>
            <person name="Seaver E.C."/>
            <person name="Weisblat D.A."/>
            <person name="Putnam N.H."/>
            <person name="Grigoriev I.V."/>
            <person name="Rokhsar D.S."/>
        </authorList>
    </citation>
    <scope>NUCLEOTIDE SEQUENCE</scope>
    <source>
        <strain evidence="9">I ESC-2004</strain>
    </source>
</reference>
<name>R7VCR2_CAPTE</name>
<dbReference type="STRING" id="283909.R7VCR2"/>
<evidence type="ECO:0000256" key="2">
    <source>
        <dbReference type="ARBA" id="ARBA00022771"/>
    </source>
</evidence>
<proteinExistence type="predicted"/>
<sequence>MRQKMAEEKKKGEDAIVELKLDLEGMEASVVHREKLWENARENMETEISSLKFQLSSLEIQHDNKLKSVEEQHLSRLEQQALDQEGIIENLSLEVNQLRSVQDADSDRHVSEVAQLKASLAEKDDTIEALKGDRQQLQINMQTSTHNCEILKKQIAELNETLRLEKEKFEADLAELDRENTELKKKLIQLIKDKDSLWQKTDRLEFEQRIQASKVWMENDSVTHCMDCSLEFSLIRRKHHCRLCGKIFCHACSDNYVMTASSSRKERVCNACLMNNSALESLAGQSRDSDELS</sequence>
<dbReference type="GO" id="GO:0008270">
    <property type="term" value="F:zinc ion binding"/>
    <property type="evidence" value="ECO:0007669"/>
    <property type="project" value="UniProtKB-KW"/>
</dbReference>
<dbReference type="CDD" id="cd15726">
    <property type="entry name" value="FYVE_FYCO1"/>
    <property type="match status" value="1"/>
</dbReference>
<evidence type="ECO:0000259" key="6">
    <source>
        <dbReference type="PROSITE" id="PS50178"/>
    </source>
</evidence>
<dbReference type="GO" id="GO:0005776">
    <property type="term" value="C:autophagosome"/>
    <property type="evidence" value="ECO:0007669"/>
    <property type="project" value="TreeGrafter"/>
</dbReference>
<keyword evidence="5" id="KW-0175">Coiled coil</keyword>
<evidence type="ECO:0000256" key="1">
    <source>
        <dbReference type="ARBA" id="ARBA00022723"/>
    </source>
</evidence>
<reference evidence="7 9" key="2">
    <citation type="journal article" date="2013" name="Nature">
        <title>Insights into bilaterian evolution from three spiralian genomes.</title>
        <authorList>
            <person name="Simakov O."/>
            <person name="Marletaz F."/>
            <person name="Cho S.J."/>
            <person name="Edsinger-Gonzales E."/>
            <person name="Havlak P."/>
            <person name="Hellsten U."/>
            <person name="Kuo D.H."/>
            <person name="Larsson T."/>
            <person name="Lv J."/>
            <person name="Arendt D."/>
            <person name="Savage R."/>
            <person name="Osoegawa K."/>
            <person name="de Jong P."/>
            <person name="Grimwood J."/>
            <person name="Chapman J.A."/>
            <person name="Shapiro H."/>
            <person name="Aerts A."/>
            <person name="Otillar R.P."/>
            <person name="Terry A.Y."/>
            <person name="Boore J.L."/>
            <person name="Grigoriev I.V."/>
            <person name="Lindberg D.R."/>
            <person name="Seaver E.C."/>
            <person name="Weisblat D.A."/>
            <person name="Putnam N.H."/>
            <person name="Rokhsar D.S."/>
        </authorList>
    </citation>
    <scope>NUCLEOTIDE SEQUENCE</scope>
    <source>
        <strain evidence="7 9">I ESC-2004</strain>
    </source>
</reference>
<evidence type="ECO:0000313" key="7">
    <source>
        <dbReference type="EMBL" id="ELU16347.1"/>
    </source>
</evidence>
<dbReference type="EMBL" id="KB293181">
    <property type="protein sequence ID" value="ELU16347.1"/>
    <property type="molecule type" value="Genomic_DNA"/>
</dbReference>
<evidence type="ECO:0000256" key="3">
    <source>
        <dbReference type="ARBA" id="ARBA00022833"/>
    </source>
</evidence>
<feature type="coiled-coil region" evidence="5">
    <location>
        <begin position="41"/>
        <end position="193"/>
    </location>
</feature>
<feature type="domain" description="FYVE-type" evidence="6">
    <location>
        <begin position="219"/>
        <end position="277"/>
    </location>
</feature>
<dbReference type="Pfam" id="PF01363">
    <property type="entry name" value="FYVE"/>
    <property type="match status" value="1"/>
</dbReference>
<dbReference type="GO" id="GO:0005770">
    <property type="term" value="C:late endosome"/>
    <property type="evidence" value="ECO:0007669"/>
    <property type="project" value="TreeGrafter"/>
</dbReference>
<dbReference type="InterPro" id="IPR047337">
    <property type="entry name" value="FYVE_FYCO1"/>
</dbReference>
<feature type="non-terminal residue" evidence="7">
    <location>
        <position position="293"/>
    </location>
</feature>
<dbReference type="GO" id="GO:1901098">
    <property type="term" value="P:positive regulation of autophagosome maturation"/>
    <property type="evidence" value="ECO:0007669"/>
    <property type="project" value="TreeGrafter"/>
</dbReference>
<dbReference type="PROSITE" id="PS50178">
    <property type="entry name" value="ZF_FYVE"/>
    <property type="match status" value="1"/>
</dbReference>
<dbReference type="EnsemblMetazoa" id="CapteT170331">
    <property type="protein sequence ID" value="CapteP170331"/>
    <property type="gene ID" value="CapteG170331"/>
</dbReference>